<feature type="chain" id="PRO_5046804178" description="Pilus formation protein N-terminal domain-containing protein" evidence="1">
    <location>
        <begin position="33"/>
        <end position="163"/>
    </location>
</feature>
<dbReference type="RefSeq" id="WP_281931340.1">
    <property type="nucleotide sequence ID" value="NZ_AP027142.1"/>
</dbReference>
<proteinExistence type="predicted"/>
<protein>
    <recommendedName>
        <fullName evidence="2">Pilus formation protein N-terminal domain-containing protein</fullName>
    </recommendedName>
</protein>
<gene>
    <name evidence="3" type="ORF">SS37A_13430</name>
</gene>
<keyword evidence="4" id="KW-1185">Reference proteome</keyword>
<dbReference type="Proteomes" id="UP001317629">
    <property type="component" value="Chromosome"/>
</dbReference>
<feature type="domain" description="Pilus formation protein N-terminal" evidence="2">
    <location>
        <begin position="38"/>
        <end position="107"/>
    </location>
</feature>
<evidence type="ECO:0000313" key="3">
    <source>
        <dbReference type="EMBL" id="BDV33814.1"/>
    </source>
</evidence>
<dbReference type="Pfam" id="PF13629">
    <property type="entry name" value="T2SS-T3SS_pil_N"/>
    <property type="match status" value="1"/>
</dbReference>
<dbReference type="EMBL" id="AP027142">
    <property type="protein sequence ID" value="BDV33814.1"/>
    <property type="molecule type" value="Genomic_DNA"/>
</dbReference>
<evidence type="ECO:0000313" key="4">
    <source>
        <dbReference type="Proteomes" id="UP001317629"/>
    </source>
</evidence>
<accession>A0ABM8E7J1</accession>
<organism evidence="3 4">
    <name type="scientific">Methylocystis iwaonis</name>
    <dbReference type="NCBI Taxonomy" id="2885079"/>
    <lineage>
        <taxon>Bacteria</taxon>
        <taxon>Pseudomonadati</taxon>
        <taxon>Pseudomonadota</taxon>
        <taxon>Alphaproteobacteria</taxon>
        <taxon>Hyphomicrobiales</taxon>
        <taxon>Methylocystaceae</taxon>
        <taxon>Methylocystis</taxon>
    </lineage>
</organism>
<evidence type="ECO:0000259" key="2">
    <source>
        <dbReference type="Pfam" id="PF13629"/>
    </source>
</evidence>
<dbReference type="InterPro" id="IPR032789">
    <property type="entry name" value="T2SS-T3SS_pil_N"/>
</dbReference>
<sequence>MVNRMNLSLPLFREALLVIASVAGFHAAAASAAPADDRAIRVDIDYARIVKIPQGAQTLVIGNPLVADVTMLKNSQLMVITGKSFGSTNLIVLDRSGAQVGESIVTVVPSESKVVVQRGFHRESLSCNPKCAKAVDLADDVQYMNTTIDAAKAYDSAASSARR</sequence>
<reference evidence="3 4" key="1">
    <citation type="journal article" date="2023" name="Int. J. Syst. Evol. Microbiol.">
        <title>Methylocystis iwaonis sp. nov., a type II methane-oxidizing bacterium from surface soil of a rice paddy field in Japan, and emended description of the genus Methylocystis (ex Whittenbury et al. 1970) Bowman et al. 1993.</title>
        <authorList>
            <person name="Kaise H."/>
            <person name="Sawadogo J.B."/>
            <person name="Alam M.S."/>
            <person name="Ueno C."/>
            <person name="Dianou D."/>
            <person name="Shinjo R."/>
            <person name="Asakawa S."/>
        </authorList>
    </citation>
    <scope>NUCLEOTIDE SEQUENCE [LARGE SCALE GENOMIC DNA]</scope>
    <source>
        <strain evidence="3 4">SS37A-Re</strain>
    </source>
</reference>
<evidence type="ECO:0000256" key="1">
    <source>
        <dbReference type="SAM" id="SignalP"/>
    </source>
</evidence>
<keyword evidence="1" id="KW-0732">Signal</keyword>
<name>A0ABM8E7J1_9HYPH</name>
<feature type="signal peptide" evidence="1">
    <location>
        <begin position="1"/>
        <end position="32"/>
    </location>
</feature>